<dbReference type="GO" id="GO:0005216">
    <property type="term" value="F:monoatomic ion channel activity"/>
    <property type="evidence" value="ECO:0007669"/>
    <property type="project" value="InterPro"/>
</dbReference>
<keyword evidence="8" id="KW-0157">Chromophore</keyword>
<dbReference type="EMBL" id="CDMZ01001488">
    <property type="protein sequence ID" value="CEM33328.1"/>
    <property type="molecule type" value="Genomic_DNA"/>
</dbReference>
<evidence type="ECO:0000256" key="12">
    <source>
        <dbReference type="SAM" id="Phobius"/>
    </source>
</evidence>
<sequence length="419" mass="47023">MFNMRKFRKSKRKSGLGTADEKKHNDFTIASLSRVHTQGLKSRFQFVTSLTCWLFYWTRFPDPHVKDERLAVFSLCTSLNGYIMLFSAFVNLVQLSQADDVVFDNCFVNDIAKYVQFAITCPLLSWQVSLLARSKRQRQVETVLNTFLMLVMGVWTNSTPEFQLRMMGFGLTFFFFILLMINLDWAIRETTDNRESFFKGTSHLRYICLTVGITWVTFPVTWLLGPVGIRAIPAAAETVVITVMDLTSKIAFSAYVYYVRFKWSAALKQEAQEQEEAEKEGKADEFKRHRKRKMSFVTGNQLAEMKQLSNLEEGGGATTRTAVGKSPSRTALSPSMRAAPTYPAQFEQAPNQTSAPPIVIANCFDVNALGQLLQGQTPAVFNGGGAGAGATASPQNLMATVNRDYYPAEVPDEGEAFRP</sequence>
<gene>
    <name evidence="13" type="ORF">Cvel_23116</name>
</gene>
<dbReference type="GO" id="GO:0016020">
    <property type="term" value="C:membrane"/>
    <property type="evidence" value="ECO:0007669"/>
    <property type="project" value="UniProtKB-SubCell"/>
</dbReference>
<dbReference type="SUPFAM" id="SSF81321">
    <property type="entry name" value="Family A G protein-coupled receptor-like"/>
    <property type="match status" value="1"/>
</dbReference>
<dbReference type="PRINTS" id="PR00251">
    <property type="entry name" value="BACTRLOPSIN"/>
</dbReference>
<dbReference type="AlphaFoldDB" id="A0A0G4GRV3"/>
<dbReference type="Pfam" id="PF01036">
    <property type="entry name" value="Bac_rhodopsin"/>
    <property type="match status" value="1"/>
</dbReference>
<keyword evidence="4" id="KW-0716">Sensory transduction</keyword>
<evidence type="ECO:0000256" key="11">
    <source>
        <dbReference type="SAM" id="MobiDB-lite"/>
    </source>
</evidence>
<feature type="region of interest" description="Disordered" evidence="11">
    <location>
        <begin position="314"/>
        <end position="335"/>
    </location>
</feature>
<evidence type="ECO:0000256" key="9">
    <source>
        <dbReference type="ARBA" id="ARBA00023136"/>
    </source>
</evidence>
<dbReference type="VEuPathDB" id="CryptoDB:Cvel_23116"/>
<dbReference type="PANTHER" id="PTHR28286:SF2">
    <property type="entry name" value="BACTERIORHODOPSIN _OPSIN, NOPA (EUROFUNG)"/>
    <property type="match status" value="1"/>
</dbReference>
<dbReference type="SMART" id="SM01021">
    <property type="entry name" value="Bac_rhodopsin"/>
    <property type="match status" value="1"/>
</dbReference>
<dbReference type="GO" id="GO:0009881">
    <property type="term" value="F:photoreceptor activity"/>
    <property type="evidence" value="ECO:0007669"/>
    <property type="project" value="UniProtKB-KW"/>
</dbReference>
<evidence type="ECO:0000256" key="2">
    <source>
        <dbReference type="ARBA" id="ARBA00008130"/>
    </source>
</evidence>
<evidence type="ECO:0000256" key="8">
    <source>
        <dbReference type="ARBA" id="ARBA00022991"/>
    </source>
</evidence>
<feature type="transmembrane region" description="Helical" evidence="12">
    <location>
        <begin position="162"/>
        <end position="183"/>
    </location>
</feature>
<evidence type="ECO:0000256" key="6">
    <source>
        <dbReference type="ARBA" id="ARBA00022925"/>
    </source>
</evidence>
<reference evidence="13" key="1">
    <citation type="submission" date="2014-11" db="EMBL/GenBank/DDBJ databases">
        <authorList>
            <person name="Otto D Thomas"/>
            <person name="Naeem Raeece"/>
        </authorList>
    </citation>
    <scope>NUCLEOTIDE SEQUENCE</scope>
</reference>
<comment type="similarity">
    <text evidence="2">Belongs to the archaeal/bacterial/fungal opsin family.</text>
</comment>
<proteinExistence type="inferred from homology"/>
<dbReference type="GO" id="GO:0007602">
    <property type="term" value="P:phototransduction"/>
    <property type="evidence" value="ECO:0007669"/>
    <property type="project" value="UniProtKB-KW"/>
</dbReference>
<dbReference type="Gene3D" id="1.20.1070.10">
    <property type="entry name" value="Rhodopsin 7-helix transmembrane proteins"/>
    <property type="match status" value="1"/>
</dbReference>
<evidence type="ECO:0000256" key="5">
    <source>
        <dbReference type="ARBA" id="ARBA00022692"/>
    </source>
</evidence>
<keyword evidence="6" id="KW-0681">Retinal protein</keyword>
<evidence type="ECO:0000256" key="7">
    <source>
        <dbReference type="ARBA" id="ARBA00022989"/>
    </source>
</evidence>
<organism evidence="13">
    <name type="scientific">Chromera velia CCMP2878</name>
    <dbReference type="NCBI Taxonomy" id="1169474"/>
    <lineage>
        <taxon>Eukaryota</taxon>
        <taxon>Sar</taxon>
        <taxon>Alveolata</taxon>
        <taxon>Colpodellida</taxon>
        <taxon>Chromeraceae</taxon>
        <taxon>Chromera</taxon>
    </lineage>
</organism>
<feature type="transmembrane region" description="Helical" evidence="12">
    <location>
        <begin position="231"/>
        <end position="258"/>
    </location>
</feature>
<keyword evidence="3" id="KW-0600">Photoreceptor protein</keyword>
<keyword evidence="10" id="KW-0675">Receptor</keyword>
<evidence type="ECO:0000256" key="1">
    <source>
        <dbReference type="ARBA" id="ARBA00004141"/>
    </source>
</evidence>
<keyword evidence="5 12" id="KW-0812">Transmembrane</keyword>
<protein>
    <submittedName>
        <fullName evidence="13">Uncharacterized protein</fullName>
    </submittedName>
</protein>
<evidence type="ECO:0000256" key="4">
    <source>
        <dbReference type="ARBA" id="ARBA00022606"/>
    </source>
</evidence>
<dbReference type="InterPro" id="IPR018229">
    <property type="entry name" value="Rhodopsin_retinal_BS"/>
</dbReference>
<comment type="subcellular location">
    <subcellularLocation>
        <location evidence="1">Membrane</location>
        <topology evidence="1">Multi-pass membrane protein</topology>
    </subcellularLocation>
</comment>
<keyword evidence="9 12" id="KW-0472">Membrane</keyword>
<accession>A0A0G4GRV3</accession>
<feature type="transmembrane region" description="Helical" evidence="12">
    <location>
        <begin position="204"/>
        <end position="225"/>
    </location>
</feature>
<feature type="transmembrane region" description="Helical" evidence="12">
    <location>
        <begin position="139"/>
        <end position="156"/>
    </location>
</feature>
<keyword evidence="7 12" id="KW-1133">Transmembrane helix</keyword>
<dbReference type="InterPro" id="IPR001425">
    <property type="entry name" value="Arc/bac/fun_rhodopsins"/>
</dbReference>
<dbReference type="PROSITE" id="PS00327">
    <property type="entry name" value="BACTERIAL_OPSIN_RET"/>
    <property type="match status" value="1"/>
</dbReference>
<evidence type="ECO:0000256" key="10">
    <source>
        <dbReference type="ARBA" id="ARBA00023170"/>
    </source>
</evidence>
<feature type="transmembrane region" description="Helical" evidence="12">
    <location>
        <begin position="70"/>
        <end position="94"/>
    </location>
</feature>
<dbReference type="PhylomeDB" id="A0A0G4GRV3"/>
<dbReference type="PANTHER" id="PTHR28286">
    <property type="match status" value="1"/>
</dbReference>
<name>A0A0G4GRV3_9ALVE</name>
<evidence type="ECO:0000256" key="3">
    <source>
        <dbReference type="ARBA" id="ARBA00022543"/>
    </source>
</evidence>
<evidence type="ECO:0000313" key="13">
    <source>
        <dbReference type="EMBL" id="CEM33328.1"/>
    </source>
</evidence>